<evidence type="ECO:0000256" key="2">
    <source>
        <dbReference type="ARBA" id="ARBA00035707"/>
    </source>
</evidence>
<comment type="caution">
    <text evidence="4">The sequence shown here is derived from an EMBL/GenBank/DDBJ whole genome shotgun (WGS) entry which is preliminary data.</text>
</comment>
<evidence type="ECO:0000313" key="4">
    <source>
        <dbReference type="EMBL" id="KAK2187035.1"/>
    </source>
</evidence>
<name>A0AAD9P321_RIDPI</name>
<dbReference type="SUPFAM" id="SSF160369">
    <property type="entry name" value="Ribosomal protein L10-like"/>
    <property type="match status" value="1"/>
</dbReference>
<dbReference type="PANTHER" id="PTHR11560">
    <property type="entry name" value="39S RIBOSOMAL PROTEIN L10, MITOCHONDRIAL"/>
    <property type="match status" value="1"/>
</dbReference>
<keyword evidence="5" id="KW-1185">Reference proteome</keyword>
<organism evidence="4 5">
    <name type="scientific">Ridgeia piscesae</name>
    <name type="common">Tubeworm</name>
    <dbReference type="NCBI Taxonomy" id="27915"/>
    <lineage>
        <taxon>Eukaryota</taxon>
        <taxon>Metazoa</taxon>
        <taxon>Spiralia</taxon>
        <taxon>Lophotrochozoa</taxon>
        <taxon>Annelida</taxon>
        <taxon>Polychaeta</taxon>
        <taxon>Sedentaria</taxon>
        <taxon>Canalipalpata</taxon>
        <taxon>Sabellida</taxon>
        <taxon>Siboglinidae</taxon>
        <taxon>Ridgeia</taxon>
    </lineage>
</organism>
<dbReference type="Proteomes" id="UP001209878">
    <property type="component" value="Unassembled WGS sequence"/>
</dbReference>
<evidence type="ECO:0000256" key="1">
    <source>
        <dbReference type="ARBA" id="ARBA00008889"/>
    </source>
</evidence>
<evidence type="ECO:0000313" key="5">
    <source>
        <dbReference type="Proteomes" id="UP001209878"/>
    </source>
</evidence>
<accession>A0AAD9P321</accession>
<reference evidence="4" key="1">
    <citation type="journal article" date="2023" name="Mol. Biol. Evol.">
        <title>Third-Generation Sequencing Reveals the Adaptive Role of the Epigenome in Three Deep-Sea Polychaetes.</title>
        <authorList>
            <person name="Perez M."/>
            <person name="Aroh O."/>
            <person name="Sun Y."/>
            <person name="Lan Y."/>
            <person name="Juniper S.K."/>
            <person name="Young C.R."/>
            <person name="Angers B."/>
            <person name="Qian P.Y."/>
        </authorList>
    </citation>
    <scope>NUCLEOTIDE SEQUENCE</scope>
    <source>
        <strain evidence="4">R07B-5</strain>
    </source>
</reference>
<protein>
    <recommendedName>
        <fullName evidence="2">Large ribosomal subunit protein uL10m</fullName>
    </recommendedName>
    <alternativeName>
        <fullName evidence="3">39S ribosomal protein L10, mitochondrial</fullName>
    </alternativeName>
</protein>
<dbReference type="InterPro" id="IPR047865">
    <property type="entry name" value="Ribosomal_uL10_bac_type"/>
</dbReference>
<dbReference type="EMBL" id="JAODUO010000180">
    <property type="protein sequence ID" value="KAK2187035.1"/>
    <property type="molecule type" value="Genomic_DNA"/>
</dbReference>
<dbReference type="InterPro" id="IPR043141">
    <property type="entry name" value="Ribosomal_uL10-like_sf"/>
</dbReference>
<sequence>MATFRKCRMFVTPWMQCRHRGKINVKHPATHLERNILAAITKPIYPNRPDPAIINRCSVVQREARQATENLENLYEKFLIRECKKLLTEQNMVIVAQQLATPGRNQRVINVKLAKKNLSLHRFPNSVMLKAIEDTKWVNLKPLFCAKSIFIVGEEPRVADLMAIMKKTPELVILGGVVDNMILSRAGLARYAALPGLDLVQGELCSVLNGVANKTRRLLSSHQQQLAGNLDQYVKDQTVGEPQT</sequence>
<evidence type="ECO:0000256" key="3">
    <source>
        <dbReference type="ARBA" id="ARBA00035716"/>
    </source>
</evidence>
<dbReference type="Gene3D" id="3.30.70.1730">
    <property type="match status" value="1"/>
</dbReference>
<dbReference type="AlphaFoldDB" id="A0AAD9P321"/>
<gene>
    <name evidence="4" type="ORF">NP493_180g05001</name>
</gene>
<comment type="similarity">
    <text evidence="1">Belongs to the universal ribosomal protein uL10 family.</text>
</comment>
<proteinExistence type="inferred from homology"/>